<reference evidence="1 2" key="1">
    <citation type="submission" date="2020-05" db="EMBL/GenBank/DDBJ databases">
        <title>Identification and distribution of gene clusters putatively required for synthesis of sphingolipid metabolism inhibitors in phylogenetically diverse species of the filamentous fungus Fusarium.</title>
        <authorList>
            <person name="Kim H.-S."/>
            <person name="Busman M."/>
            <person name="Brown D.W."/>
            <person name="Divon H."/>
            <person name="Uhlig S."/>
            <person name="Proctor R.H."/>
        </authorList>
    </citation>
    <scope>NUCLEOTIDE SEQUENCE [LARGE SCALE GENOMIC DNA]</scope>
    <source>
        <strain evidence="1 2">NRRL 53147</strain>
    </source>
</reference>
<name>A0A8H5N1Z4_9HYPO</name>
<sequence length="221" mass="24126">MLSCAIKISKRFDGSFRAKAINKEFGLPRQEYVILLATNNDRSSNAPMWETTDPSAKPVDWVDRSDGLDEKVRRFANGSRASITCHVSVNYGCTIVAPFALIIEAITAVQGSSLGDTAAETDRDNSIVLQDGLGLVQIGDVGKAFDVVAFSGNIQAHKLYAASCRKNKENVRIVHEVPLPSGRALVREDFTHTAMDVMKDSGVCIDDYIPYKNEEQSVTIG</sequence>
<dbReference type="AlphaFoldDB" id="A0A8H5N1Z4"/>
<dbReference type="Proteomes" id="UP000522262">
    <property type="component" value="Unassembled WGS sequence"/>
</dbReference>
<dbReference type="EMBL" id="JAAOAM010000096">
    <property type="protein sequence ID" value="KAF5548650.1"/>
    <property type="molecule type" value="Genomic_DNA"/>
</dbReference>
<comment type="caution">
    <text evidence="1">The sequence shown here is derived from an EMBL/GenBank/DDBJ whole genome shotgun (WGS) entry which is preliminary data.</text>
</comment>
<accession>A0A8H5N1Z4</accession>
<gene>
    <name evidence="1" type="ORF">FMEXI_4653</name>
</gene>
<keyword evidence="2" id="KW-1185">Reference proteome</keyword>
<protein>
    <submittedName>
        <fullName evidence="1">Uncharacterized protein</fullName>
    </submittedName>
</protein>
<evidence type="ECO:0000313" key="2">
    <source>
        <dbReference type="Proteomes" id="UP000522262"/>
    </source>
</evidence>
<proteinExistence type="predicted"/>
<organism evidence="1 2">
    <name type="scientific">Fusarium mexicanum</name>
    <dbReference type="NCBI Taxonomy" id="751941"/>
    <lineage>
        <taxon>Eukaryota</taxon>
        <taxon>Fungi</taxon>
        <taxon>Dikarya</taxon>
        <taxon>Ascomycota</taxon>
        <taxon>Pezizomycotina</taxon>
        <taxon>Sordariomycetes</taxon>
        <taxon>Hypocreomycetidae</taxon>
        <taxon>Hypocreales</taxon>
        <taxon>Nectriaceae</taxon>
        <taxon>Fusarium</taxon>
        <taxon>Fusarium fujikuroi species complex</taxon>
    </lineage>
</organism>
<evidence type="ECO:0000313" key="1">
    <source>
        <dbReference type="EMBL" id="KAF5548650.1"/>
    </source>
</evidence>